<organism evidence="3 4">
    <name type="scientific">Syncephalastrum racemosum</name>
    <name type="common">Filamentous fungus</name>
    <dbReference type="NCBI Taxonomy" id="13706"/>
    <lineage>
        <taxon>Eukaryota</taxon>
        <taxon>Fungi</taxon>
        <taxon>Fungi incertae sedis</taxon>
        <taxon>Mucoromycota</taxon>
        <taxon>Mucoromycotina</taxon>
        <taxon>Mucoromycetes</taxon>
        <taxon>Mucorales</taxon>
        <taxon>Syncephalastraceae</taxon>
        <taxon>Syncephalastrum</taxon>
    </lineage>
</organism>
<feature type="compositionally biased region" description="Polar residues" evidence="2">
    <location>
        <begin position="32"/>
        <end position="49"/>
    </location>
</feature>
<feature type="compositionally biased region" description="Basic and acidic residues" evidence="2">
    <location>
        <begin position="16"/>
        <end position="25"/>
    </location>
</feature>
<dbReference type="Proteomes" id="UP000242180">
    <property type="component" value="Unassembled WGS sequence"/>
</dbReference>
<dbReference type="AlphaFoldDB" id="A0A1X2HTP5"/>
<evidence type="ECO:0000313" key="3">
    <source>
        <dbReference type="EMBL" id="ORZ02960.1"/>
    </source>
</evidence>
<dbReference type="OrthoDB" id="2439595at2759"/>
<dbReference type="STRING" id="13706.A0A1X2HTP5"/>
<feature type="compositionally biased region" description="Low complexity" evidence="2">
    <location>
        <begin position="176"/>
        <end position="187"/>
    </location>
</feature>
<gene>
    <name evidence="3" type="ORF">BCR43DRAFT_29521</name>
</gene>
<keyword evidence="1" id="KW-0175">Coiled coil</keyword>
<keyword evidence="4" id="KW-1185">Reference proteome</keyword>
<dbReference type="EMBL" id="MCGN01000001">
    <property type="protein sequence ID" value="ORZ02960.1"/>
    <property type="molecule type" value="Genomic_DNA"/>
</dbReference>
<feature type="region of interest" description="Disordered" evidence="2">
    <location>
        <begin position="1"/>
        <end position="208"/>
    </location>
</feature>
<accession>A0A1X2HTP5</accession>
<sequence length="519" mass="57830">MTNDSVAFSNMPPRPPLHEGPHSYHEPPQQPTPSKSVQRTKTMRSNLGNAGNKMRGLFKKKDNNQDSSSLKNTTREIEGGTGGHPRTYSTSSSSQRTGGPGWERPGIPASFGSNEGFDQERPHSQAFSFYGDNRYHDTHSQIGDNSSPDALPSSALPSDTSAHPDPMSATTALATSHSHSNSNSNSNSHDEDATNSNHNSSKQQLEQPLSPQAEELMRELEQVNSAIARAQQEVVSEAEKKQALQQQLEETRRQLQVQEQEYTQIEHKFFEHTRAIRATDDDLSTIRDSFKLLKYSIARLIMTLNKKADKEKATEKFTSKWPTLVTGEVEAAHINLLAEKLVHESLVQNIFRCPLYPGLEVNDAFSSVSDWLSSHGSPFSVRLRQQLAAIIVKSQKDSELQQAAHAERTRVIDLIYNDLADVYHPFMRDNDSQVDEEKRYYAKVTDIVDKAMKLAIAIRGQEVDITTLDTKEGEQPFDEETMVDVKGKTTGIVRFCICPPFVGGDGEHGFLEKGKVVIA</sequence>
<evidence type="ECO:0000256" key="1">
    <source>
        <dbReference type="SAM" id="Coils"/>
    </source>
</evidence>
<evidence type="ECO:0000256" key="2">
    <source>
        <dbReference type="SAM" id="MobiDB-lite"/>
    </source>
</evidence>
<comment type="caution">
    <text evidence="3">The sequence shown here is derived from an EMBL/GenBank/DDBJ whole genome shotgun (WGS) entry which is preliminary data.</text>
</comment>
<feature type="coiled-coil region" evidence="1">
    <location>
        <begin position="213"/>
        <end position="268"/>
    </location>
</feature>
<evidence type="ECO:0000313" key="4">
    <source>
        <dbReference type="Proteomes" id="UP000242180"/>
    </source>
</evidence>
<proteinExistence type="predicted"/>
<dbReference type="InParanoid" id="A0A1X2HTP5"/>
<feature type="compositionally biased region" description="Low complexity" evidence="2">
    <location>
        <begin position="146"/>
        <end position="159"/>
    </location>
</feature>
<protein>
    <submittedName>
        <fullName evidence="3">Uncharacterized protein</fullName>
    </submittedName>
</protein>
<reference evidence="3 4" key="1">
    <citation type="submission" date="2016-07" db="EMBL/GenBank/DDBJ databases">
        <title>Pervasive Adenine N6-methylation of Active Genes in Fungi.</title>
        <authorList>
            <consortium name="DOE Joint Genome Institute"/>
            <person name="Mondo S.J."/>
            <person name="Dannebaum R.O."/>
            <person name="Kuo R.C."/>
            <person name="Labutti K."/>
            <person name="Haridas S."/>
            <person name="Kuo A."/>
            <person name="Salamov A."/>
            <person name="Ahrendt S.R."/>
            <person name="Lipzen A."/>
            <person name="Sullivan W."/>
            <person name="Andreopoulos W.B."/>
            <person name="Clum A."/>
            <person name="Lindquist E."/>
            <person name="Daum C."/>
            <person name="Ramamoorthy G.K."/>
            <person name="Gryganskyi A."/>
            <person name="Culley D."/>
            <person name="Magnuson J.K."/>
            <person name="James T.Y."/>
            <person name="O'Malley M.A."/>
            <person name="Stajich J.E."/>
            <person name="Spatafora J.W."/>
            <person name="Visel A."/>
            <person name="Grigoriev I.V."/>
        </authorList>
    </citation>
    <scope>NUCLEOTIDE SEQUENCE [LARGE SCALE GENOMIC DNA]</scope>
    <source>
        <strain evidence="3 4">NRRL 2496</strain>
    </source>
</reference>
<feature type="compositionally biased region" description="Polar residues" evidence="2">
    <location>
        <begin position="194"/>
        <end position="208"/>
    </location>
</feature>
<name>A0A1X2HTP5_SYNRA</name>